<dbReference type="InterPro" id="IPR001220">
    <property type="entry name" value="Legume_lectin_dom"/>
</dbReference>
<dbReference type="PROSITE" id="PS00308">
    <property type="entry name" value="LECTIN_LEGUME_ALPHA"/>
    <property type="match status" value="1"/>
</dbReference>
<keyword evidence="15 20" id="KW-0472">Membrane</keyword>
<name>A0A843TUM6_COLES</name>
<dbReference type="Gene3D" id="2.60.120.200">
    <property type="match status" value="1"/>
</dbReference>
<evidence type="ECO:0000256" key="15">
    <source>
        <dbReference type="ARBA" id="ARBA00023136"/>
    </source>
</evidence>
<keyword evidence="12" id="KW-0418">Kinase</keyword>
<keyword evidence="11 18" id="KW-0547">Nucleotide-binding</keyword>
<keyword evidence="9 21" id="KW-0732">Signal</keyword>
<evidence type="ECO:0000256" key="5">
    <source>
        <dbReference type="ARBA" id="ARBA00022475"/>
    </source>
</evidence>
<evidence type="ECO:0000313" key="24">
    <source>
        <dbReference type="Proteomes" id="UP000652761"/>
    </source>
</evidence>
<dbReference type="Gene3D" id="3.30.200.20">
    <property type="entry name" value="Phosphorylase Kinase, domain 1"/>
    <property type="match status" value="1"/>
</dbReference>
<dbReference type="OrthoDB" id="2014828at2759"/>
<evidence type="ECO:0000256" key="20">
    <source>
        <dbReference type="SAM" id="Phobius"/>
    </source>
</evidence>
<dbReference type="Pfam" id="PF00069">
    <property type="entry name" value="Pkinase"/>
    <property type="match status" value="1"/>
</dbReference>
<evidence type="ECO:0000256" key="18">
    <source>
        <dbReference type="PROSITE-ProRule" id="PRU10141"/>
    </source>
</evidence>
<feature type="domain" description="Protein kinase" evidence="22">
    <location>
        <begin position="372"/>
        <end position="651"/>
    </location>
</feature>
<dbReference type="SMART" id="SM00220">
    <property type="entry name" value="S_TKc"/>
    <property type="match status" value="1"/>
</dbReference>
<evidence type="ECO:0000256" key="17">
    <source>
        <dbReference type="ARBA" id="ARBA00023180"/>
    </source>
</evidence>
<keyword evidence="10" id="KW-0430">Lectin</keyword>
<evidence type="ECO:0000256" key="19">
    <source>
        <dbReference type="SAM" id="MobiDB-lite"/>
    </source>
</evidence>
<comment type="caution">
    <text evidence="23">The sequence shown here is derived from an EMBL/GenBank/DDBJ whole genome shotgun (WGS) entry which is preliminary data.</text>
</comment>
<dbReference type="SUPFAM" id="SSF49899">
    <property type="entry name" value="Concanavalin A-like lectins/glucanases"/>
    <property type="match status" value="1"/>
</dbReference>
<evidence type="ECO:0000256" key="12">
    <source>
        <dbReference type="ARBA" id="ARBA00022777"/>
    </source>
</evidence>
<dbReference type="SUPFAM" id="SSF56112">
    <property type="entry name" value="Protein kinase-like (PK-like)"/>
    <property type="match status" value="1"/>
</dbReference>
<dbReference type="InterPro" id="IPR008271">
    <property type="entry name" value="Ser/Thr_kinase_AS"/>
</dbReference>
<comment type="similarity">
    <text evidence="2">In the N-terminal section; belongs to the leguminous lectin family.</text>
</comment>
<dbReference type="InterPro" id="IPR019825">
    <property type="entry name" value="Lectin_legB_Mn/Ca_BS"/>
</dbReference>
<evidence type="ECO:0000256" key="10">
    <source>
        <dbReference type="ARBA" id="ARBA00022734"/>
    </source>
</evidence>
<dbReference type="PROSITE" id="PS00108">
    <property type="entry name" value="PROTEIN_KINASE_ST"/>
    <property type="match status" value="1"/>
</dbReference>
<dbReference type="InterPro" id="IPR011009">
    <property type="entry name" value="Kinase-like_dom_sf"/>
</dbReference>
<gene>
    <name evidence="23" type="ORF">Taro_006229</name>
</gene>
<keyword evidence="7" id="KW-0808">Transferase</keyword>
<sequence>MPPGSASIAVLLHLLFLSPRADAISFDYSAGFSSNTPNLTYQGDAFSAGGVLELTKNQLQTSLDGSAGRVIYSHPVHLWDAATRNLTNFTTHFSFVVQPVGGVGQQIGADGLTFFLALNGSSIPDYSGGGKLALFNDSSPSSPLGYIPTVAVEFDTFANYWDPTAVHVAIDVGSVQSVAYVNWTTFDRWVNASVNATVTYDAGTTNLSAVFSGSDGTERALSYQVDLREALPEWVSVGFSATTGRFFELHKILSWSFQSSLEIVGNNSNGNTTTTDGLGSGGAAPPTQLPVQRKKSKIGLLAGLLAGAGALAAATALTWFMVRQRNTGRWRRAGAQEGRRDLQEEINDGEFEGGRGPKSFAYPDLARATNNFAAEVKLGRGGFGDVYRGVLRDTPRSMVVAIKRVAKDSRQGKKEYVSEVKIISRLRHRNLVQLVGWCHDSGELLLVYEYMPNGSLDAHIYGRKGEAVVAPLSWLTRYGIAQGVAAALLYLHEGWEQCVVHRDVKPSNVMLDANFNAKLGDFGLARLVDHGGGMQTTVLAGTMGYLAPECATTGQASKESDVYSFGVVALEIACGRRPIEPAAGEGRVGLVDWVWDLYGRHAVVEAADPRLRSGEFDEMQMERLMVVGLWCAHPDFRRRPSMRQVVSALNFESPPPDLPAQMPVPTYGAPGGIGLASKPSSSTSMTAETSSSAASTSSGGSASAARPLLHSTLT</sequence>
<feature type="binding site" evidence="18">
    <location>
        <position position="407"/>
    </location>
    <ligand>
        <name>ATP</name>
        <dbReference type="ChEBI" id="CHEBI:30616"/>
    </ligand>
</feature>
<dbReference type="PROSITE" id="PS50011">
    <property type="entry name" value="PROTEIN_KINASE_DOM"/>
    <property type="match status" value="1"/>
</dbReference>
<evidence type="ECO:0000256" key="13">
    <source>
        <dbReference type="ARBA" id="ARBA00022840"/>
    </source>
</evidence>
<evidence type="ECO:0000256" key="2">
    <source>
        <dbReference type="ARBA" id="ARBA00008536"/>
    </source>
</evidence>
<dbReference type="Proteomes" id="UP000652761">
    <property type="component" value="Unassembled WGS sequence"/>
</dbReference>
<reference evidence="23" key="1">
    <citation type="submission" date="2017-07" db="EMBL/GenBank/DDBJ databases">
        <title>Taro Niue Genome Assembly and Annotation.</title>
        <authorList>
            <person name="Atibalentja N."/>
            <person name="Keating K."/>
            <person name="Fields C.J."/>
        </authorList>
    </citation>
    <scope>NUCLEOTIDE SEQUENCE</scope>
    <source>
        <strain evidence="23">Niue_2</strain>
        <tissue evidence="23">Leaf</tissue>
    </source>
</reference>
<dbReference type="Pfam" id="PF00139">
    <property type="entry name" value="Lectin_legB"/>
    <property type="match status" value="1"/>
</dbReference>
<dbReference type="EC" id="2.7.11.1" evidence="4"/>
<accession>A0A843TUM6</accession>
<evidence type="ECO:0000259" key="22">
    <source>
        <dbReference type="PROSITE" id="PS50011"/>
    </source>
</evidence>
<evidence type="ECO:0000256" key="9">
    <source>
        <dbReference type="ARBA" id="ARBA00022729"/>
    </source>
</evidence>
<dbReference type="GO" id="GO:0002229">
    <property type="term" value="P:defense response to oomycetes"/>
    <property type="evidence" value="ECO:0007669"/>
    <property type="project" value="UniProtKB-ARBA"/>
</dbReference>
<dbReference type="GO" id="GO:0030246">
    <property type="term" value="F:carbohydrate binding"/>
    <property type="evidence" value="ECO:0007669"/>
    <property type="project" value="UniProtKB-KW"/>
</dbReference>
<keyword evidence="16" id="KW-0675">Receptor</keyword>
<dbReference type="CDD" id="cd06899">
    <property type="entry name" value="lectin_legume_LecRK_Arcelin_ConA"/>
    <property type="match status" value="1"/>
</dbReference>
<dbReference type="PANTHER" id="PTHR27007">
    <property type="match status" value="1"/>
</dbReference>
<dbReference type="InterPro" id="IPR000719">
    <property type="entry name" value="Prot_kinase_dom"/>
</dbReference>
<keyword evidence="6" id="KW-0723">Serine/threonine-protein kinase</keyword>
<comment type="subcellular location">
    <subcellularLocation>
        <location evidence="1">Cell membrane</location>
        <topology evidence="1">Single-pass type I membrane protein</topology>
    </subcellularLocation>
</comment>
<keyword evidence="13 18" id="KW-0067">ATP-binding</keyword>
<dbReference type="PROSITE" id="PS00107">
    <property type="entry name" value="PROTEIN_KINASE_ATP"/>
    <property type="match status" value="1"/>
</dbReference>
<evidence type="ECO:0000256" key="8">
    <source>
        <dbReference type="ARBA" id="ARBA00022692"/>
    </source>
</evidence>
<dbReference type="CDD" id="cd14066">
    <property type="entry name" value="STKc_IRAK"/>
    <property type="match status" value="1"/>
</dbReference>
<evidence type="ECO:0000256" key="4">
    <source>
        <dbReference type="ARBA" id="ARBA00012513"/>
    </source>
</evidence>
<evidence type="ECO:0000256" key="6">
    <source>
        <dbReference type="ARBA" id="ARBA00022527"/>
    </source>
</evidence>
<dbReference type="Gene3D" id="1.10.510.10">
    <property type="entry name" value="Transferase(Phosphotransferase) domain 1"/>
    <property type="match status" value="1"/>
</dbReference>
<evidence type="ECO:0000256" key="1">
    <source>
        <dbReference type="ARBA" id="ARBA00004251"/>
    </source>
</evidence>
<dbReference type="InterPro" id="IPR013320">
    <property type="entry name" value="ConA-like_dom_sf"/>
</dbReference>
<evidence type="ECO:0000256" key="16">
    <source>
        <dbReference type="ARBA" id="ARBA00023170"/>
    </source>
</evidence>
<dbReference type="GO" id="GO:0005524">
    <property type="term" value="F:ATP binding"/>
    <property type="evidence" value="ECO:0007669"/>
    <property type="project" value="UniProtKB-UniRule"/>
</dbReference>
<dbReference type="GO" id="GO:0005886">
    <property type="term" value="C:plasma membrane"/>
    <property type="evidence" value="ECO:0007669"/>
    <property type="project" value="UniProtKB-SubCell"/>
</dbReference>
<dbReference type="AlphaFoldDB" id="A0A843TUM6"/>
<evidence type="ECO:0000256" key="7">
    <source>
        <dbReference type="ARBA" id="ARBA00022679"/>
    </source>
</evidence>
<feature type="region of interest" description="Disordered" evidence="19">
    <location>
        <begin position="665"/>
        <end position="714"/>
    </location>
</feature>
<dbReference type="GO" id="GO:0004674">
    <property type="term" value="F:protein serine/threonine kinase activity"/>
    <property type="evidence" value="ECO:0007669"/>
    <property type="project" value="UniProtKB-KW"/>
</dbReference>
<dbReference type="InterPro" id="IPR000985">
    <property type="entry name" value="Lectin_LegA_CS"/>
</dbReference>
<keyword evidence="8 20" id="KW-0812">Transmembrane</keyword>
<comment type="similarity">
    <text evidence="3">In the C-terminal section; belongs to the protein kinase superfamily. Ser/Thr protein kinase family.</text>
</comment>
<feature type="compositionally biased region" description="Low complexity" evidence="19">
    <location>
        <begin position="680"/>
        <end position="705"/>
    </location>
</feature>
<dbReference type="PROSITE" id="PS00307">
    <property type="entry name" value="LECTIN_LEGUME_BETA"/>
    <property type="match status" value="1"/>
</dbReference>
<dbReference type="InterPro" id="IPR017441">
    <property type="entry name" value="Protein_kinase_ATP_BS"/>
</dbReference>
<dbReference type="InterPro" id="IPR050528">
    <property type="entry name" value="L-type_Lectin-RKs"/>
</dbReference>
<dbReference type="EMBL" id="NMUH01000181">
    <property type="protein sequence ID" value="MQL73846.1"/>
    <property type="molecule type" value="Genomic_DNA"/>
</dbReference>
<evidence type="ECO:0000256" key="11">
    <source>
        <dbReference type="ARBA" id="ARBA00022741"/>
    </source>
</evidence>
<evidence type="ECO:0000313" key="23">
    <source>
        <dbReference type="EMBL" id="MQL73846.1"/>
    </source>
</evidence>
<dbReference type="FunFam" id="1.10.510.10:FF:000240">
    <property type="entry name" value="Lectin-domain containing receptor kinase A4.3"/>
    <property type="match status" value="1"/>
</dbReference>
<protein>
    <recommendedName>
        <fullName evidence="4">non-specific serine/threonine protein kinase</fullName>
        <ecNumber evidence="4">2.7.11.1</ecNumber>
    </recommendedName>
</protein>
<evidence type="ECO:0000256" key="3">
    <source>
        <dbReference type="ARBA" id="ARBA00010217"/>
    </source>
</evidence>
<feature type="signal peptide" evidence="21">
    <location>
        <begin position="1"/>
        <end position="23"/>
    </location>
</feature>
<proteinExistence type="inferred from homology"/>
<evidence type="ECO:0000256" key="21">
    <source>
        <dbReference type="SAM" id="SignalP"/>
    </source>
</evidence>
<keyword evidence="5" id="KW-1003">Cell membrane</keyword>
<keyword evidence="24" id="KW-1185">Reference proteome</keyword>
<organism evidence="23 24">
    <name type="scientific">Colocasia esculenta</name>
    <name type="common">Wild taro</name>
    <name type="synonym">Arum esculentum</name>
    <dbReference type="NCBI Taxonomy" id="4460"/>
    <lineage>
        <taxon>Eukaryota</taxon>
        <taxon>Viridiplantae</taxon>
        <taxon>Streptophyta</taxon>
        <taxon>Embryophyta</taxon>
        <taxon>Tracheophyta</taxon>
        <taxon>Spermatophyta</taxon>
        <taxon>Magnoliopsida</taxon>
        <taxon>Liliopsida</taxon>
        <taxon>Araceae</taxon>
        <taxon>Aroideae</taxon>
        <taxon>Colocasieae</taxon>
        <taxon>Colocasia</taxon>
    </lineage>
</organism>
<evidence type="ECO:0000256" key="14">
    <source>
        <dbReference type="ARBA" id="ARBA00022989"/>
    </source>
</evidence>
<keyword evidence="14 20" id="KW-1133">Transmembrane helix</keyword>
<feature type="transmembrane region" description="Helical" evidence="20">
    <location>
        <begin position="298"/>
        <end position="322"/>
    </location>
</feature>
<keyword evidence="17" id="KW-0325">Glycoprotein</keyword>
<dbReference type="FunFam" id="3.30.200.20:FF:000168">
    <property type="entry name" value="L-type lectin-domain containing receptor kinase IX.1"/>
    <property type="match status" value="1"/>
</dbReference>
<feature type="chain" id="PRO_5032308072" description="non-specific serine/threonine protein kinase" evidence="21">
    <location>
        <begin position="24"/>
        <end position="714"/>
    </location>
</feature>